<comment type="caution">
    <text evidence="2">The sequence shown here is derived from an EMBL/GenBank/DDBJ whole genome shotgun (WGS) entry which is preliminary data.</text>
</comment>
<proteinExistence type="predicted"/>
<protein>
    <submittedName>
        <fullName evidence="2">Nuclear transport factor 2 family protein</fullName>
    </submittedName>
</protein>
<keyword evidence="3" id="KW-1185">Reference proteome</keyword>
<dbReference type="InterPro" id="IPR037401">
    <property type="entry name" value="SnoaL-like"/>
</dbReference>
<dbReference type="RefSeq" id="WP_265265829.1">
    <property type="nucleotide sequence ID" value="NZ_JAIHOM010000099.1"/>
</dbReference>
<accession>A0ABT3L8W3</accession>
<dbReference type="EMBL" id="JAIHOM010000099">
    <property type="protein sequence ID" value="MCW6037943.1"/>
    <property type="molecule type" value="Genomic_DNA"/>
</dbReference>
<evidence type="ECO:0000313" key="3">
    <source>
        <dbReference type="Proteomes" id="UP001526426"/>
    </source>
</evidence>
<dbReference type="InterPro" id="IPR011944">
    <property type="entry name" value="Steroid_delta5-4_isomerase"/>
</dbReference>
<evidence type="ECO:0000313" key="2">
    <source>
        <dbReference type="EMBL" id="MCW6037943.1"/>
    </source>
</evidence>
<dbReference type="SUPFAM" id="SSF54427">
    <property type="entry name" value="NTF2-like"/>
    <property type="match status" value="1"/>
</dbReference>
<dbReference type="Gene3D" id="3.10.450.50">
    <property type="match status" value="1"/>
</dbReference>
<evidence type="ECO:0000259" key="1">
    <source>
        <dbReference type="Pfam" id="PF12680"/>
    </source>
</evidence>
<gene>
    <name evidence="2" type="ORF">K4A83_16925</name>
</gene>
<dbReference type="Proteomes" id="UP001526426">
    <property type="component" value="Unassembled WGS sequence"/>
</dbReference>
<reference evidence="2 3" key="1">
    <citation type="submission" date="2021-08" db="EMBL/GenBank/DDBJ databases">
        <title>Draft genome sequence of Spirulina subsalsa with high tolerance to salinity and hype-accumulation of phycocyanin.</title>
        <authorList>
            <person name="Pei H."/>
            <person name="Jiang L."/>
        </authorList>
    </citation>
    <scope>NUCLEOTIDE SEQUENCE [LARGE SCALE GENOMIC DNA]</scope>
    <source>
        <strain evidence="2 3">FACHB-351</strain>
    </source>
</reference>
<sequence>MTPVEIRDCIRQAAAACIAQDGQAFAALFHPEGELVLPGSRIVGKGEIEQVTTKYLGTCENIRIQIQRVIIDGMQAVVEWLWLDEKKSGQFSYAENAIVVDFQEGLIVRWREYTDTKTQFCPLETL</sequence>
<organism evidence="2 3">
    <name type="scientific">Spirulina subsalsa FACHB-351</name>
    <dbReference type="NCBI Taxonomy" id="234711"/>
    <lineage>
        <taxon>Bacteria</taxon>
        <taxon>Bacillati</taxon>
        <taxon>Cyanobacteriota</taxon>
        <taxon>Cyanophyceae</taxon>
        <taxon>Spirulinales</taxon>
        <taxon>Spirulinaceae</taxon>
        <taxon>Spirulina</taxon>
    </lineage>
</organism>
<feature type="domain" description="SnoaL-like" evidence="1">
    <location>
        <begin position="11"/>
        <end position="110"/>
    </location>
</feature>
<name>A0ABT3L8W3_9CYAN</name>
<dbReference type="NCBIfam" id="TIGR02246">
    <property type="entry name" value="SgcJ/EcaC family oxidoreductase"/>
    <property type="match status" value="1"/>
</dbReference>
<dbReference type="InterPro" id="IPR032710">
    <property type="entry name" value="NTF2-like_dom_sf"/>
</dbReference>
<dbReference type="Pfam" id="PF12680">
    <property type="entry name" value="SnoaL_2"/>
    <property type="match status" value="1"/>
</dbReference>